<proteinExistence type="predicted"/>
<dbReference type="Proteomes" id="UP000321323">
    <property type="component" value="Chromosome"/>
</dbReference>
<organism evidence="2 3">
    <name type="scientific">[Empedobacter] haloabium</name>
    <dbReference type="NCBI Taxonomy" id="592317"/>
    <lineage>
        <taxon>Bacteria</taxon>
        <taxon>Pseudomonadati</taxon>
        <taxon>Pseudomonadota</taxon>
        <taxon>Betaproteobacteria</taxon>
        <taxon>Burkholderiales</taxon>
        <taxon>Oxalobacteraceae</taxon>
        <taxon>Telluria group</taxon>
        <taxon>Telluria group incertae sedis</taxon>
    </lineage>
</organism>
<gene>
    <name evidence="2" type="ORF">E7V67_019305</name>
</gene>
<reference evidence="2 3" key="1">
    <citation type="journal article" date="2019" name="Int. J. Syst. Evol. Microbiol.">
        <title>The Draft Whole-Genome Sequence of the Antibiotic Producer Empedobacter haloabium ATCC 31962 Provides Indications for Its Taxonomic Reclassification.</title>
        <authorList>
            <person name="Miess H."/>
            <person name="Arlt P."/>
            <person name="Apel A.K."/>
            <person name="Weber T."/>
            <person name="Nieselt K."/>
            <person name="Hanssen F."/>
            <person name="Czemmel S."/>
            <person name="Nahnsen S."/>
            <person name="Gross H."/>
        </authorList>
    </citation>
    <scope>NUCLEOTIDE SEQUENCE [LARGE SCALE GENOMIC DNA]</scope>
    <source>
        <strain evidence="2 3">ATCC 31962</strain>
    </source>
</reference>
<feature type="signal peptide" evidence="1">
    <location>
        <begin position="1"/>
        <end position="19"/>
    </location>
</feature>
<dbReference type="EMBL" id="CP136508">
    <property type="protein sequence ID" value="WUR11834.1"/>
    <property type="molecule type" value="Genomic_DNA"/>
</dbReference>
<accession>A0ABZ1UHW5</accession>
<keyword evidence="3" id="KW-1185">Reference proteome</keyword>
<feature type="chain" id="PRO_5045741954" description="DUF4157 domain-containing protein" evidence="1">
    <location>
        <begin position="20"/>
        <end position="230"/>
    </location>
</feature>
<evidence type="ECO:0000313" key="2">
    <source>
        <dbReference type="EMBL" id="WUR11834.1"/>
    </source>
</evidence>
<sequence>MILALLCVLAIVFPQPAFAYRIAYQNYELWSDRPIPRAIEPVLDDVTRRWRTSPLYDRATPARIFICNEPWRMWLYGMHFSTRFGGVADVWLTRHVVIRAADIEANRIVPPGPGPIADAAQRPLSYFIAHELTHSDVSRRFGRTVMLRYPEWLLEGFADYVGKAGDFNYIANRAAFIAGAPELDRGKSGLYRGYHLKVAYLLDKRGWPLERLFAETPGDAELERWLRTDP</sequence>
<evidence type="ECO:0000256" key="1">
    <source>
        <dbReference type="SAM" id="SignalP"/>
    </source>
</evidence>
<evidence type="ECO:0000313" key="3">
    <source>
        <dbReference type="Proteomes" id="UP000321323"/>
    </source>
</evidence>
<evidence type="ECO:0008006" key="4">
    <source>
        <dbReference type="Google" id="ProtNLM"/>
    </source>
</evidence>
<keyword evidence="1" id="KW-0732">Signal</keyword>
<protein>
    <recommendedName>
        <fullName evidence="4">DUF4157 domain-containing protein</fullName>
    </recommendedName>
</protein>
<name>A0ABZ1UHW5_9BURK</name>